<keyword evidence="3 8" id="KW-0479">Metal-binding</keyword>
<dbReference type="InterPro" id="IPR001577">
    <property type="entry name" value="Peptidase_M8"/>
</dbReference>
<dbReference type="FunFam" id="3.90.132.10:FF:000001">
    <property type="entry name" value="leishmanolysin-like peptidase isoform X2"/>
    <property type="match status" value="1"/>
</dbReference>
<dbReference type="GO" id="GO:0006508">
    <property type="term" value="P:proteolysis"/>
    <property type="evidence" value="ECO:0007669"/>
    <property type="project" value="UniProtKB-KW"/>
</dbReference>
<organism evidence="11">
    <name type="scientific">Tetraselmis chuii</name>
    <dbReference type="NCBI Taxonomy" id="63592"/>
    <lineage>
        <taxon>Eukaryota</taxon>
        <taxon>Viridiplantae</taxon>
        <taxon>Chlorophyta</taxon>
        <taxon>core chlorophytes</taxon>
        <taxon>Chlorodendrophyceae</taxon>
        <taxon>Chlorodendrales</taxon>
        <taxon>Chlorodendraceae</taxon>
        <taxon>Tetraselmis</taxon>
    </lineage>
</organism>
<evidence type="ECO:0000256" key="8">
    <source>
        <dbReference type="PIRSR" id="PIRSR601577-2"/>
    </source>
</evidence>
<dbReference type="SUPFAM" id="SSF55486">
    <property type="entry name" value="Metalloproteases ('zincins'), catalytic domain"/>
    <property type="match status" value="1"/>
</dbReference>
<dbReference type="AlphaFoldDB" id="A0A7S1X706"/>
<dbReference type="Pfam" id="PF01457">
    <property type="entry name" value="Peptidase_M8"/>
    <property type="match status" value="1"/>
</dbReference>
<keyword evidence="5 8" id="KW-0862">Zinc</keyword>
<evidence type="ECO:0000256" key="5">
    <source>
        <dbReference type="ARBA" id="ARBA00022833"/>
    </source>
</evidence>
<feature type="region of interest" description="Disordered" evidence="9">
    <location>
        <begin position="645"/>
        <end position="715"/>
    </location>
</feature>
<accession>A0A7S1X706</accession>
<evidence type="ECO:0000256" key="3">
    <source>
        <dbReference type="ARBA" id="ARBA00022723"/>
    </source>
</evidence>
<keyword evidence="6 8" id="KW-0482">Metalloprotease</keyword>
<keyword evidence="4" id="KW-0378">Hydrolase</keyword>
<sequence>MARRYGIRMTVRLRINKFAVLLVSAAVYLVNLASARNSTATQRAELDPNHRRVLDLLNSVPLESHLSANFWSGGVTRRRTAEVQPQALRVRALFQLDDLEAGRANFLREVLIPATIDVLSAVAKVKRPVEGNLVLPRLCSTYYVAASGRRFPDRCGQVLPISTCGPFAREDPELYGPYQTCPYSFYDCNSGAGGSGLPDTDFVLYVTAVDSASCYDGTVATGGFCSLELDTGRPLAGFANFCPHGISTNRTDFGAQLDTAVHEILHGVVMSNELFPKYIDSEGQPYRNGPTSTGPTGHKTVITPRVRDVVRRHFDCPSAMGAPVEDDGGDGTISSHWESRYFENEIMQGASSRTNRQVLSKLTLALMADSGWYIPNMSAGGELAYGYKKGCGFLTESCALPTLPAIFDSYFCPVSVGEDMMIRTESVQDSCSWDHRSVSYCSASSRLTGNCRQVISYSNGLCSDPSNAAARRRSVEFGESWGQPNSRCLPLASPQVRIQSGRSVFTLSNSGAACWDVRCEPNDAGQSRVTVRVQGVDVVCPAGETVDLTALGTNIIEGVLGPCPEPEDVCPFIGCPNGCNGQGDCVGGKCQCYLGWSGWSCEHSECGINGGNNVCRYLHGENTLCNQDTGFCECVRGSACKLGSNLSKSSDTTTNIPPTPPPFSGVSPPSSSWTPVQLETRQPEYPPSAMNHQVPQPPGGPVPQSSSPPPTLDPQLATDILLEPVQSPTTSGKAIAFVGKAYGSGGFLQDCTVYIEGDGVPGRAALDQSGQTDTMGVFSMITPVLGPARVELPGGGSCRSSFTQIAPVLKLCAPAGFTILNPASTLAAAIMSNHAREVSAEAAQLMVVTGLGLPVSSRVFTHDIITEIAQGGERYRNNEAIEETAFVSMSNFATGVTVASAWLSRRSNALRERIEAADAVVNATAALIYQGTLVDFASQSSITAVLKTASENILPSSDTEASLTAAAICIAVFSRMSANFEQEFNSVEFLRKIAVLARVAAGDVSLVASTLSSRSPEQLQIFENEMTEKYIQQLISKMGEVSPEGGLAEGALPQPPTPTPQAPSSGGLGGGVLAALEEAWQYCTEHPWVIYTIAGVGSAALLLLFAACACCCARKPANKRSRSMYRTEESRSNSNLSESCYNADIIDAMRLSQALHLSMQTSGCNYYGGRQPVAMPRPPLPAASSLPR</sequence>
<dbReference type="EMBL" id="HBGG01027900">
    <property type="protein sequence ID" value="CAD9212151.1"/>
    <property type="molecule type" value="Transcribed_RNA"/>
</dbReference>
<protein>
    <recommendedName>
        <fullName evidence="12">EGF-like domain-containing protein</fullName>
    </recommendedName>
</protein>
<comment type="cofactor">
    <cofactor evidence="8">
        <name>Zn(2+)</name>
        <dbReference type="ChEBI" id="CHEBI:29105"/>
    </cofactor>
    <text evidence="8">Binds 1 zinc ion per subunit.</text>
</comment>
<gene>
    <name evidence="11" type="ORF">TCHU04912_LOCUS14390</name>
</gene>
<evidence type="ECO:0000256" key="2">
    <source>
        <dbReference type="ARBA" id="ARBA00022670"/>
    </source>
</evidence>
<evidence type="ECO:0000313" key="11">
    <source>
        <dbReference type="EMBL" id="CAD9212151.1"/>
    </source>
</evidence>
<feature type="binding site" evidence="8">
    <location>
        <position position="262"/>
    </location>
    <ligand>
        <name>Zn(2+)</name>
        <dbReference type="ChEBI" id="CHEBI:29105"/>
        <note>catalytic</note>
    </ligand>
</feature>
<name>A0A7S1X706_9CHLO</name>
<dbReference type="PANTHER" id="PTHR10942:SF0">
    <property type="entry name" value="LEISHMANOLYSIN-LIKE PEPTIDASE"/>
    <property type="match status" value="1"/>
</dbReference>
<comment type="similarity">
    <text evidence="1">Belongs to the peptidase M8 family.</text>
</comment>
<evidence type="ECO:0000256" key="6">
    <source>
        <dbReference type="ARBA" id="ARBA00023049"/>
    </source>
</evidence>
<feature type="active site" evidence="7">
    <location>
        <position position="263"/>
    </location>
</feature>
<evidence type="ECO:0000256" key="1">
    <source>
        <dbReference type="ARBA" id="ARBA00005860"/>
    </source>
</evidence>
<keyword evidence="10" id="KW-0812">Transmembrane</keyword>
<evidence type="ECO:0000256" key="7">
    <source>
        <dbReference type="PIRSR" id="PIRSR601577-1"/>
    </source>
</evidence>
<keyword evidence="10" id="KW-0472">Membrane</keyword>
<dbReference type="GO" id="GO:0005737">
    <property type="term" value="C:cytoplasm"/>
    <property type="evidence" value="ECO:0007669"/>
    <property type="project" value="TreeGrafter"/>
</dbReference>
<proteinExistence type="inferred from homology"/>
<evidence type="ECO:0008006" key="12">
    <source>
        <dbReference type="Google" id="ProtNLM"/>
    </source>
</evidence>
<reference evidence="11" key="1">
    <citation type="submission" date="2021-01" db="EMBL/GenBank/DDBJ databases">
        <authorList>
            <person name="Corre E."/>
            <person name="Pelletier E."/>
            <person name="Niang G."/>
            <person name="Scheremetjew M."/>
            <person name="Finn R."/>
            <person name="Kale V."/>
            <person name="Holt S."/>
            <person name="Cochrane G."/>
            <person name="Meng A."/>
            <person name="Brown T."/>
            <person name="Cohen L."/>
        </authorList>
    </citation>
    <scope>NUCLEOTIDE SEQUENCE</scope>
    <source>
        <strain evidence="11">PLY429</strain>
    </source>
</reference>
<feature type="binding site" evidence="8">
    <location>
        <position position="336"/>
    </location>
    <ligand>
        <name>Zn(2+)</name>
        <dbReference type="ChEBI" id="CHEBI:29105"/>
        <note>catalytic</note>
    </ligand>
</feature>
<feature type="transmembrane region" description="Helical" evidence="10">
    <location>
        <begin position="1088"/>
        <end position="1113"/>
    </location>
</feature>
<feature type="compositionally biased region" description="Pro residues" evidence="9">
    <location>
        <begin position="695"/>
        <end position="712"/>
    </location>
</feature>
<evidence type="ECO:0000256" key="10">
    <source>
        <dbReference type="SAM" id="Phobius"/>
    </source>
</evidence>
<dbReference type="PANTHER" id="PTHR10942">
    <property type="entry name" value="LEISHMANOLYSIN-LIKE PEPTIDASE"/>
    <property type="match status" value="1"/>
</dbReference>
<keyword evidence="10" id="KW-1133">Transmembrane helix</keyword>
<feature type="region of interest" description="Disordered" evidence="9">
    <location>
        <begin position="1045"/>
        <end position="1066"/>
    </location>
</feature>
<evidence type="ECO:0000256" key="4">
    <source>
        <dbReference type="ARBA" id="ARBA00022801"/>
    </source>
</evidence>
<evidence type="ECO:0000256" key="9">
    <source>
        <dbReference type="SAM" id="MobiDB-lite"/>
    </source>
</evidence>
<dbReference type="GO" id="GO:0004222">
    <property type="term" value="F:metalloendopeptidase activity"/>
    <property type="evidence" value="ECO:0007669"/>
    <property type="project" value="InterPro"/>
</dbReference>
<dbReference type="GO" id="GO:0046872">
    <property type="term" value="F:metal ion binding"/>
    <property type="evidence" value="ECO:0007669"/>
    <property type="project" value="UniProtKB-KW"/>
</dbReference>
<dbReference type="GO" id="GO:0007155">
    <property type="term" value="P:cell adhesion"/>
    <property type="evidence" value="ECO:0007669"/>
    <property type="project" value="InterPro"/>
</dbReference>
<dbReference type="Gene3D" id="3.10.170.20">
    <property type="match status" value="1"/>
</dbReference>
<dbReference type="GO" id="GO:0016020">
    <property type="term" value="C:membrane"/>
    <property type="evidence" value="ECO:0007669"/>
    <property type="project" value="InterPro"/>
</dbReference>
<dbReference type="Gene3D" id="3.90.132.10">
    <property type="entry name" value="Leishmanolysin , domain 2"/>
    <property type="match status" value="1"/>
</dbReference>
<keyword evidence="2" id="KW-0645">Protease</keyword>
<feature type="binding site" evidence="8">
    <location>
        <position position="266"/>
    </location>
    <ligand>
        <name>Zn(2+)</name>
        <dbReference type="ChEBI" id="CHEBI:29105"/>
        <note>catalytic</note>
    </ligand>
</feature>
<feature type="compositionally biased region" description="Low complexity" evidence="9">
    <location>
        <begin position="664"/>
        <end position="675"/>
    </location>
</feature>